<protein>
    <submittedName>
        <fullName evidence="3">Dehydrogenase/reductase SDR family member 7</fullName>
    </submittedName>
</protein>
<proteinExistence type="inferred from homology"/>
<dbReference type="PRINTS" id="PR00080">
    <property type="entry name" value="SDRFAMILY"/>
</dbReference>
<evidence type="ECO:0000313" key="3">
    <source>
        <dbReference type="EMBL" id="OWF48343.1"/>
    </source>
</evidence>
<feature type="transmembrane region" description="Helical" evidence="2">
    <location>
        <begin position="44"/>
        <end position="64"/>
    </location>
</feature>
<dbReference type="PANTHER" id="PTHR44269:SF1">
    <property type="entry name" value="DEHYDROGENASE_REDUCTASE SDR FAMILY MEMBER 7"/>
    <property type="match status" value="1"/>
</dbReference>
<dbReference type="Gene3D" id="3.40.50.720">
    <property type="entry name" value="NAD(P)-binding Rossmann-like Domain"/>
    <property type="match status" value="1"/>
</dbReference>
<dbReference type="Proteomes" id="UP000242188">
    <property type="component" value="Unassembled WGS sequence"/>
</dbReference>
<dbReference type="OrthoDB" id="47007at2759"/>
<keyword evidence="4" id="KW-1185">Reference proteome</keyword>
<dbReference type="PRINTS" id="PR00081">
    <property type="entry name" value="GDHRDH"/>
</dbReference>
<reference evidence="3 4" key="1">
    <citation type="journal article" date="2017" name="Nat. Ecol. Evol.">
        <title>Scallop genome provides insights into evolution of bilaterian karyotype and development.</title>
        <authorList>
            <person name="Wang S."/>
            <person name="Zhang J."/>
            <person name="Jiao W."/>
            <person name="Li J."/>
            <person name="Xun X."/>
            <person name="Sun Y."/>
            <person name="Guo X."/>
            <person name="Huan P."/>
            <person name="Dong B."/>
            <person name="Zhang L."/>
            <person name="Hu X."/>
            <person name="Sun X."/>
            <person name="Wang J."/>
            <person name="Zhao C."/>
            <person name="Wang Y."/>
            <person name="Wang D."/>
            <person name="Huang X."/>
            <person name="Wang R."/>
            <person name="Lv J."/>
            <person name="Li Y."/>
            <person name="Zhang Z."/>
            <person name="Liu B."/>
            <person name="Lu W."/>
            <person name="Hui Y."/>
            <person name="Liang J."/>
            <person name="Zhou Z."/>
            <person name="Hou R."/>
            <person name="Li X."/>
            <person name="Liu Y."/>
            <person name="Li H."/>
            <person name="Ning X."/>
            <person name="Lin Y."/>
            <person name="Zhao L."/>
            <person name="Xing Q."/>
            <person name="Dou J."/>
            <person name="Li Y."/>
            <person name="Mao J."/>
            <person name="Guo H."/>
            <person name="Dou H."/>
            <person name="Li T."/>
            <person name="Mu C."/>
            <person name="Jiang W."/>
            <person name="Fu Q."/>
            <person name="Fu X."/>
            <person name="Miao Y."/>
            <person name="Liu J."/>
            <person name="Yu Q."/>
            <person name="Li R."/>
            <person name="Liao H."/>
            <person name="Li X."/>
            <person name="Kong Y."/>
            <person name="Jiang Z."/>
            <person name="Chourrout D."/>
            <person name="Li R."/>
            <person name="Bao Z."/>
        </authorList>
    </citation>
    <scope>NUCLEOTIDE SEQUENCE [LARGE SCALE GENOMIC DNA]</scope>
    <source>
        <strain evidence="3 4">PY_sf001</strain>
    </source>
</reference>
<evidence type="ECO:0000313" key="4">
    <source>
        <dbReference type="Proteomes" id="UP000242188"/>
    </source>
</evidence>
<name>A0A210QHV2_MIZYE</name>
<dbReference type="STRING" id="6573.A0A210QHV2"/>
<evidence type="ECO:0000256" key="1">
    <source>
        <dbReference type="RuleBase" id="RU000363"/>
    </source>
</evidence>
<sequence>MYIQHLLPQLLGQQQTLIMNFSVTNLAATTSYPTCYSGHLVMDWLYIVNGLVAVFVAFCLLMILSGDSDILLQLMERFGKSPECLTEKVVWITGASSGIGEALAYEMARARCRLVLSARREKELERVKMECIRVGGLSQEDVLVLKLDIKEYSEHESAVQQVHKTFQKIDILINNAGRTNKGKWTSTCLAVDQELLAVNVLGPVSLTRAVLPHMMSRNEGHIVVTSSVAGKLGAALYAGSYFGSKHALQGWFDSLRPEVYSKNIAVTSVCPGPIYTNLLQDALKEKEGEILQGRMDPHKHRMSSKRCARLMAVAIANRCDEAWISTTSGLVSLYLNQYFPDTFKWFVKIFSAKLMAEIDNELNTKLESQTKNGK</sequence>
<dbReference type="InterPro" id="IPR036291">
    <property type="entry name" value="NAD(P)-bd_dom_sf"/>
</dbReference>
<keyword evidence="2" id="KW-0472">Membrane</keyword>
<dbReference type="InterPro" id="IPR053011">
    <property type="entry name" value="SDR_family_member_7"/>
</dbReference>
<gene>
    <name evidence="3" type="ORF">KP79_PYT01203</name>
</gene>
<dbReference type="PANTHER" id="PTHR44269">
    <property type="entry name" value="DEHYDROGENASE/REDUCTASE SDR FAMILY MEMBER 7-RELATED"/>
    <property type="match status" value="1"/>
</dbReference>
<organism evidence="3 4">
    <name type="scientific">Mizuhopecten yessoensis</name>
    <name type="common">Japanese scallop</name>
    <name type="synonym">Patinopecten yessoensis</name>
    <dbReference type="NCBI Taxonomy" id="6573"/>
    <lineage>
        <taxon>Eukaryota</taxon>
        <taxon>Metazoa</taxon>
        <taxon>Spiralia</taxon>
        <taxon>Lophotrochozoa</taxon>
        <taxon>Mollusca</taxon>
        <taxon>Bivalvia</taxon>
        <taxon>Autobranchia</taxon>
        <taxon>Pteriomorphia</taxon>
        <taxon>Pectinida</taxon>
        <taxon>Pectinoidea</taxon>
        <taxon>Pectinidae</taxon>
        <taxon>Mizuhopecten</taxon>
    </lineage>
</organism>
<comment type="similarity">
    <text evidence="1">Belongs to the short-chain dehydrogenases/reductases (SDR) family.</text>
</comment>
<comment type="caution">
    <text evidence="3">The sequence shown here is derived from an EMBL/GenBank/DDBJ whole genome shotgun (WGS) entry which is preliminary data.</text>
</comment>
<dbReference type="Pfam" id="PF00106">
    <property type="entry name" value="adh_short"/>
    <property type="match status" value="1"/>
</dbReference>
<dbReference type="InterPro" id="IPR002347">
    <property type="entry name" value="SDR_fam"/>
</dbReference>
<accession>A0A210QHV2</accession>
<dbReference type="EMBL" id="NEDP02003587">
    <property type="protein sequence ID" value="OWF48343.1"/>
    <property type="molecule type" value="Genomic_DNA"/>
</dbReference>
<dbReference type="SUPFAM" id="SSF51735">
    <property type="entry name" value="NAD(P)-binding Rossmann-fold domains"/>
    <property type="match status" value="1"/>
</dbReference>
<keyword evidence="2" id="KW-0812">Transmembrane</keyword>
<dbReference type="AlphaFoldDB" id="A0A210QHV2"/>
<keyword evidence="2" id="KW-1133">Transmembrane helix</keyword>
<evidence type="ECO:0000256" key="2">
    <source>
        <dbReference type="SAM" id="Phobius"/>
    </source>
</evidence>